<keyword evidence="2" id="KW-1133">Transmembrane helix</keyword>
<dbReference type="EMBL" id="CAXAMM010043796">
    <property type="protein sequence ID" value="CAK9111812.1"/>
    <property type="molecule type" value="Genomic_DNA"/>
</dbReference>
<organism evidence="3 4">
    <name type="scientific">Durusdinium trenchii</name>
    <dbReference type="NCBI Taxonomy" id="1381693"/>
    <lineage>
        <taxon>Eukaryota</taxon>
        <taxon>Sar</taxon>
        <taxon>Alveolata</taxon>
        <taxon>Dinophyceae</taxon>
        <taxon>Suessiales</taxon>
        <taxon>Symbiodiniaceae</taxon>
        <taxon>Durusdinium</taxon>
    </lineage>
</organism>
<reference evidence="3 4" key="1">
    <citation type="submission" date="2024-02" db="EMBL/GenBank/DDBJ databases">
        <authorList>
            <person name="Chen Y."/>
            <person name="Shah S."/>
            <person name="Dougan E. K."/>
            <person name="Thang M."/>
            <person name="Chan C."/>
        </authorList>
    </citation>
    <scope>NUCLEOTIDE SEQUENCE [LARGE SCALE GENOMIC DNA]</scope>
</reference>
<keyword evidence="4" id="KW-1185">Reference proteome</keyword>
<feature type="transmembrane region" description="Helical" evidence="2">
    <location>
        <begin position="450"/>
        <end position="473"/>
    </location>
</feature>
<feature type="region of interest" description="Disordered" evidence="1">
    <location>
        <begin position="1"/>
        <end position="36"/>
    </location>
</feature>
<feature type="compositionally biased region" description="Basic and acidic residues" evidence="1">
    <location>
        <begin position="7"/>
        <end position="36"/>
    </location>
</feature>
<name>A0ABP0SHG7_9DINO</name>
<evidence type="ECO:0000256" key="1">
    <source>
        <dbReference type="SAM" id="MobiDB-lite"/>
    </source>
</evidence>
<keyword evidence="2" id="KW-0472">Membrane</keyword>
<evidence type="ECO:0000313" key="3">
    <source>
        <dbReference type="EMBL" id="CAK9111812.1"/>
    </source>
</evidence>
<protein>
    <submittedName>
        <fullName evidence="3">Uncharacterized protein</fullName>
    </submittedName>
</protein>
<sequence>MALEQAVRIERKDDEDNEERRRGRRDAALEQVRKGQEKVNVPNAQYANLEGDPLEAPVVEVYRTQFFDHSGKKRDLPNWLQKYAERSLLEQPTPGRPWPLLDFKGKDINCGTGDVMDPNHSEICSERDCESDEDLPLCACTHHSDEADKSQDAGSDWMYTRVFAYRNHVLHLMKADASTAMYSTELFSSVNFILEVARSDRPTLIFYIFTACFIAVNLTSFVFALVLADAQMNRQIDESDLNKPYKKNEVGAVKNSWTWIETTFWLMLSYLVLKPRTLVDIIPRIHPRGNCPGKGAAKLFGSRLFYATFLSEAHFEADDHEGLECMMPLLFLKSGFELLMQLIILSVTPRFDLSYVLLLQVAVKVASFFWQLRRWYKLLIIRKSLFAQASGIWLENWATSSNRLPKTLQEEQWNYKRKLWEHVFHKHFPHVLGKDLKTCWPSLRCAPGPVTACCLLLVLIVNTLSAVAMIYFAHFADHKDETHQDFQDLLH</sequence>
<evidence type="ECO:0000313" key="4">
    <source>
        <dbReference type="Proteomes" id="UP001642464"/>
    </source>
</evidence>
<comment type="caution">
    <text evidence="3">The sequence shown here is derived from an EMBL/GenBank/DDBJ whole genome shotgun (WGS) entry which is preliminary data.</text>
</comment>
<feature type="transmembrane region" description="Helical" evidence="2">
    <location>
        <begin position="204"/>
        <end position="228"/>
    </location>
</feature>
<keyword evidence="2" id="KW-0812">Transmembrane</keyword>
<gene>
    <name evidence="3" type="ORF">SCF082_LOCUS51864</name>
</gene>
<accession>A0ABP0SHG7</accession>
<evidence type="ECO:0000256" key="2">
    <source>
        <dbReference type="SAM" id="Phobius"/>
    </source>
</evidence>
<dbReference type="Proteomes" id="UP001642464">
    <property type="component" value="Unassembled WGS sequence"/>
</dbReference>
<proteinExistence type="predicted"/>